<dbReference type="Gene3D" id="3.30.2320.10">
    <property type="entry name" value="hypothetical protein PF0899 domain"/>
    <property type="match status" value="1"/>
</dbReference>
<comment type="subcellular location">
    <subcellularLocation>
        <location evidence="1">Virion</location>
    </subcellularLocation>
</comment>
<dbReference type="Pfam" id="PF05065">
    <property type="entry name" value="Phage_capsid"/>
    <property type="match status" value="1"/>
</dbReference>
<dbReference type="Gene3D" id="3.30.2400.10">
    <property type="entry name" value="Major capsid protein gp5"/>
    <property type="match status" value="1"/>
</dbReference>
<evidence type="ECO:0000256" key="1">
    <source>
        <dbReference type="ARBA" id="ARBA00004328"/>
    </source>
</evidence>
<dbReference type="EMBL" id="LCJG01000026">
    <property type="protein sequence ID" value="KKT72766.1"/>
    <property type="molecule type" value="Genomic_DNA"/>
</dbReference>
<dbReference type="InterPro" id="IPR054612">
    <property type="entry name" value="Phage_capsid-like_C"/>
</dbReference>
<dbReference type="STRING" id="1618384.UW68_C0026G0015"/>
<dbReference type="SUPFAM" id="SSF56563">
    <property type="entry name" value="Major capsid protein gp5"/>
    <property type="match status" value="1"/>
</dbReference>
<evidence type="ECO:0000259" key="3">
    <source>
        <dbReference type="Pfam" id="PF05065"/>
    </source>
</evidence>
<feature type="region of interest" description="Disordered" evidence="2">
    <location>
        <begin position="40"/>
        <end position="65"/>
    </location>
</feature>
<comment type="caution">
    <text evidence="4">The sequence shown here is derived from an EMBL/GenBank/DDBJ whole genome shotgun (WGS) entry which is preliminary data.</text>
</comment>
<name>A0A0G1JMI3_9BACT</name>
<proteinExistence type="predicted"/>
<dbReference type="NCBIfam" id="TIGR01554">
    <property type="entry name" value="major_cap_HK97"/>
    <property type="match status" value="1"/>
</dbReference>
<evidence type="ECO:0000256" key="2">
    <source>
        <dbReference type="SAM" id="MobiDB-lite"/>
    </source>
</evidence>
<dbReference type="AlphaFoldDB" id="A0A0G1JMI3"/>
<dbReference type="InterPro" id="IPR024455">
    <property type="entry name" value="Phage_capsid"/>
</dbReference>
<accession>A0A0G1JMI3</accession>
<evidence type="ECO:0000313" key="5">
    <source>
        <dbReference type="Proteomes" id="UP000034835"/>
    </source>
</evidence>
<protein>
    <submittedName>
        <fullName evidence="4">HK97 family major capsid protein</fullName>
    </submittedName>
</protein>
<reference evidence="4 5" key="1">
    <citation type="journal article" date="2015" name="Nature">
        <title>rRNA introns, odd ribosomes, and small enigmatic genomes across a large radiation of phyla.</title>
        <authorList>
            <person name="Brown C.T."/>
            <person name="Hug L.A."/>
            <person name="Thomas B.C."/>
            <person name="Sharon I."/>
            <person name="Castelle C.J."/>
            <person name="Singh A."/>
            <person name="Wilkins M.J."/>
            <person name="Williams K.H."/>
            <person name="Banfield J.F."/>
        </authorList>
    </citation>
    <scope>NUCLEOTIDE SEQUENCE [LARGE SCALE GENOMIC DNA]</scope>
</reference>
<gene>
    <name evidence="4" type="ORF">UW68_C0026G0015</name>
</gene>
<organism evidence="4 5">
    <name type="scientific">Candidatus Collierbacteria bacterium GW2011_GWB1_44_6</name>
    <dbReference type="NCBI Taxonomy" id="1618384"/>
    <lineage>
        <taxon>Bacteria</taxon>
        <taxon>Candidatus Collieribacteriota</taxon>
    </lineage>
</organism>
<feature type="domain" description="Phage capsid-like C-terminal" evidence="3">
    <location>
        <begin position="156"/>
        <end position="445"/>
    </location>
</feature>
<dbReference type="Proteomes" id="UP000034835">
    <property type="component" value="Unassembled WGS sequence"/>
</dbReference>
<sequence length="451" mass="49962">MNRLQLLIKRLLKQGFATDVEKDKTWALFKELGTEEQEKVSADVEKVDELPEEKPAEAKEGEGDGVAKVEENLEKLFANLETKMGTTINAEVKRLIKEEMELNTKRAGVYNSAVQADEKRKAMNTYLRKFTNALVGEDIATLKEMTTDDQSTPYSGYTVDSELSAEIRHLITNYGVARREMMALQLTKHTYRANNLVTDVIVYWVDEGSAIGSTQAVLGQKTLELKKLGAIVTLTNELMTDGEIDLFSFLAERVAENFAKAEDLAFFKGDGTGTYGSFTGLLKDTTINEVTMTGTTFASVDADDLIDMQDATPEGAQANAKYYMHRTIKSYVRKLKGSDGQYIYARPTESEPAMIWEKPVVTVEAMPSKLDSAEDTSFVLYGDLKKACLFGYEGAIRADMFDTGLIRNVAGNADINLLTTDRVAIRWIERAGFVVVVPSAVTKLTTNVASL</sequence>
<evidence type="ECO:0000313" key="4">
    <source>
        <dbReference type="EMBL" id="KKT72766.1"/>
    </source>
</evidence>